<feature type="compositionally biased region" description="Basic and acidic residues" evidence="1">
    <location>
        <begin position="1"/>
        <end position="22"/>
    </location>
</feature>
<evidence type="ECO:0000313" key="2">
    <source>
        <dbReference type="EMBL" id="MCI34562.1"/>
    </source>
</evidence>
<protein>
    <submittedName>
        <fullName evidence="2">Uncharacterized protein</fullName>
    </submittedName>
</protein>
<dbReference type="Proteomes" id="UP000265520">
    <property type="component" value="Unassembled WGS sequence"/>
</dbReference>
<feature type="region of interest" description="Disordered" evidence="1">
    <location>
        <begin position="1"/>
        <end position="40"/>
    </location>
</feature>
<comment type="caution">
    <text evidence="2">The sequence shown here is derived from an EMBL/GenBank/DDBJ whole genome shotgun (WGS) entry which is preliminary data.</text>
</comment>
<dbReference type="AlphaFoldDB" id="A0A392REK4"/>
<proteinExistence type="predicted"/>
<dbReference type="EMBL" id="LXQA010214911">
    <property type="protein sequence ID" value="MCI34562.1"/>
    <property type="molecule type" value="Genomic_DNA"/>
</dbReference>
<name>A0A392REK4_9FABA</name>
<keyword evidence="3" id="KW-1185">Reference proteome</keyword>
<reference evidence="2 3" key="1">
    <citation type="journal article" date="2018" name="Front. Plant Sci.">
        <title>Red Clover (Trifolium pratense) and Zigzag Clover (T. medium) - A Picture of Genomic Similarities and Differences.</title>
        <authorList>
            <person name="Dluhosova J."/>
            <person name="Istvanek J."/>
            <person name="Nedelnik J."/>
            <person name="Repkova J."/>
        </authorList>
    </citation>
    <scope>NUCLEOTIDE SEQUENCE [LARGE SCALE GENOMIC DNA]</scope>
    <source>
        <strain evidence="3">cv. 10/8</strain>
        <tissue evidence="2">Leaf</tissue>
    </source>
</reference>
<organism evidence="2 3">
    <name type="scientific">Trifolium medium</name>
    <dbReference type="NCBI Taxonomy" id="97028"/>
    <lineage>
        <taxon>Eukaryota</taxon>
        <taxon>Viridiplantae</taxon>
        <taxon>Streptophyta</taxon>
        <taxon>Embryophyta</taxon>
        <taxon>Tracheophyta</taxon>
        <taxon>Spermatophyta</taxon>
        <taxon>Magnoliopsida</taxon>
        <taxon>eudicotyledons</taxon>
        <taxon>Gunneridae</taxon>
        <taxon>Pentapetalae</taxon>
        <taxon>rosids</taxon>
        <taxon>fabids</taxon>
        <taxon>Fabales</taxon>
        <taxon>Fabaceae</taxon>
        <taxon>Papilionoideae</taxon>
        <taxon>50 kb inversion clade</taxon>
        <taxon>NPAAA clade</taxon>
        <taxon>Hologalegina</taxon>
        <taxon>IRL clade</taxon>
        <taxon>Trifolieae</taxon>
        <taxon>Trifolium</taxon>
    </lineage>
</organism>
<evidence type="ECO:0000313" key="3">
    <source>
        <dbReference type="Proteomes" id="UP000265520"/>
    </source>
</evidence>
<feature type="non-terminal residue" evidence="2">
    <location>
        <position position="40"/>
    </location>
</feature>
<evidence type="ECO:0000256" key="1">
    <source>
        <dbReference type="SAM" id="MobiDB-lite"/>
    </source>
</evidence>
<accession>A0A392REK4</accession>
<sequence>MKPKHTHTEKEKNLVPERKREIGSATARQHGGGTEMVFVM</sequence>